<dbReference type="InterPro" id="IPR019810">
    <property type="entry name" value="Citrate_synthase_AS"/>
</dbReference>
<dbReference type="PANTHER" id="PTHR42871:SF1">
    <property type="entry name" value="CITRATE SYNTHASE"/>
    <property type="match status" value="1"/>
</dbReference>
<evidence type="ECO:0000256" key="2">
    <source>
        <dbReference type="ARBA" id="ARBA00010566"/>
    </source>
</evidence>
<dbReference type="PANTHER" id="PTHR42871">
    <property type="entry name" value="CITRATE SYNTHASE"/>
    <property type="match status" value="1"/>
</dbReference>
<dbReference type="RefSeq" id="WP_002973093.1">
    <property type="nucleotide sequence ID" value="NZ_RQHF01000012.1"/>
</dbReference>
<evidence type="ECO:0000313" key="11">
    <source>
        <dbReference type="Proteomes" id="UP000298112"/>
    </source>
</evidence>
<dbReference type="NCBIfam" id="NF004126">
    <property type="entry name" value="PRK05614.1"/>
    <property type="match status" value="1"/>
</dbReference>
<keyword evidence="10" id="KW-0012">Acyltransferase</keyword>
<evidence type="ECO:0000313" key="10">
    <source>
        <dbReference type="EMBL" id="TGM59411.1"/>
    </source>
</evidence>
<dbReference type="Proteomes" id="UP000298112">
    <property type="component" value="Unassembled WGS sequence"/>
</dbReference>
<proteinExistence type="inferred from homology"/>
<accession>A0ABY2NRL3</accession>
<dbReference type="InterPro" id="IPR016142">
    <property type="entry name" value="Citrate_synth-like_lrg_a-sub"/>
</dbReference>
<dbReference type="CDD" id="cd06114">
    <property type="entry name" value="EcCS_like"/>
    <property type="match status" value="1"/>
</dbReference>
<dbReference type="NCBIfam" id="TIGR01798">
    <property type="entry name" value="cit_synth_I"/>
    <property type="match status" value="1"/>
</dbReference>
<evidence type="ECO:0000256" key="1">
    <source>
        <dbReference type="ARBA" id="ARBA00004751"/>
    </source>
</evidence>
<dbReference type="Gene3D" id="1.10.580.10">
    <property type="entry name" value="Citrate Synthase, domain 1"/>
    <property type="match status" value="1"/>
</dbReference>
<name>A0ABY2NRL3_9LEPT</name>
<dbReference type="Gene3D" id="2.20.28.60">
    <property type="match status" value="1"/>
</dbReference>
<evidence type="ECO:0000256" key="8">
    <source>
        <dbReference type="RuleBase" id="RU003370"/>
    </source>
</evidence>
<dbReference type="PROSITE" id="PS00480">
    <property type="entry name" value="CITRATE_SYNTHASE"/>
    <property type="match status" value="1"/>
</dbReference>
<gene>
    <name evidence="10" type="ORF">EHQ95_06840</name>
</gene>
<dbReference type="SUPFAM" id="SSF48256">
    <property type="entry name" value="Citrate synthase"/>
    <property type="match status" value="1"/>
</dbReference>
<dbReference type="Pfam" id="PF00285">
    <property type="entry name" value="Citrate_synt"/>
    <property type="match status" value="1"/>
</dbReference>
<evidence type="ECO:0000256" key="7">
    <source>
        <dbReference type="PIRNR" id="PIRNR001369"/>
    </source>
</evidence>
<evidence type="ECO:0000256" key="3">
    <source>
        <dbReference type="ARBA" id="ARBA00022532"/>
    </source>
</evidence>
<keyword evidence="11" id="KW-1185">Reference proteome</keyword>
<evidence type="ECO:0000256" key="9">
    <source>
        <dbReference type="RuleBase" id="RU003406"/>
    </source>
</evidence>
<dbReference type="Gene3D" id="1.10.230.10">
    <property type="entry name" value="Cytochrome P450-Terp, domain 2"/>
    <property type="match status" value="1"/>
</dbReference>
<dbReference type="PRINTS" id="PR00143">
    <property type="entry name" value="CITRTSNTHASE"/>
</dbReference>
<dbReference type="EMBL" id="RQHF01000012">
    <property type="protein sequence ID" value="TGM59411.1"/>
    <property type="molecule type" value="Genomic_DNA"/>
</dbReference>
<evidence type="ECO:0000256" key="5">
    <source>
        <dbReference type="ARBA" id="ARBA00049288"/>
    </source>
</evidence>
<comment type="similarity">
    <text evidence="2 7 9">Belongs to the citrate synthase family.</text>
</comment>
<comment type="pathway">
    <text evidence="1 8">Carbohydrate metabolism; tricarboxylic acid cycle; isocitrate from oxaloacetate: step 1/2.</text>
</comment>
<evidence type="ECO:0000256" key="4">
    <source>
        <dbReference type="ARBA" id="ARBA00022679"/>
    </source>
</evidence>
<dbReference type="InterPro" id="IPR024176">
    <property type="entry name" value="Citrate_synthase_bac-typ"/>
</dbReference>
<keyword evidence="3 8" id="KW-0816">Tricarboxylic acid cycle</keyword>
<dbReference type="InterPro" id="IPR016143">
    <property type="entry name" value="Citrate_synth-like_sm_a-sub"/>
</dbReference>
<evidence type="ECO:0000256" key="6">
    <source>
        <dbReference type="NCBIfam" id="TIGR01798"/>
    </source>
</evidence>
<organism evidence="10 11">
    <name type="scientific">Leptospira vanthielii</name>
    <dbReference type="NCBI Taxonomy" id="293085"/>
    <lineage>
        <taxon>Bacteria</taxon>
        <taxon>Pseudomonadati</taxon>
        <taxon>Spirochaetota</taxon>
        <taxon>Spirochaetia</taxon>
        <taxon>Leptospirales</taxon>
        <taxon>Leptospiraceae</taxon>
        <taxon>Leptospira</taxon>
    </lineage>
</organism>
<dbReference type="PIRSF" id="PIRSF001369">
    <property type="entry name" value="Citrate_synth"/>
    <property type="match status" value="1"/>
</dbReference>
<keyword evidence="4 7" id="KW-0808">Transferase</keyword>
<protein>
    <recommendedName>
        <fullName evidence="6 7">Citrate synthase</fullName>
    </recommendedName>
</protein>
<dbReference type="InterPro" id="IPR002020">
    <property type="entry name" value="Citrate_synthase"/>
</dbReference>
<dbReference type="InterPro" id="IPR010953">
    <property type="entry name" value="Citrate_synthase_typ-I"/>
</dbReference>
<dbReference type="InterPro" id="IPR036969">
    <property type="entry name" value="Citrate_synthase_sf"/>
</dbReference>
<sequence length="429" mass="48115">MSEKAILKVDGKEFELPILVGSENEKAIDITKLRQLSGYVTIDSGYLNTGACTSEITFLDGEQGILRYRGIPIDDLAAKSTFTEVAYLLIYGKLPNDAQLKEWNSSITKHTMIHEDLKRLFNGFPKDGHPMAIMSCMMGCLSTYYQDSYDPMNEEHREISIIRLLAKFPTIAAYAYKKSIGQPIIHPLNELDYASNFMNMMFAVPAEDYHIDPEIVSALNLLLILHADHEQNCSTSTVRLVGSSLANLYGAISAGILALWGPRHGGANQEVLEMLEGIKKSGLSVKKIVEQAKDKNSSFRLNGFGHRVYKNFDPRAKIIKVACDKVLNKLGIKDPLLDIAKELEEAALNDPYFVERKLYPNVDFYSGIIYRALGIPTNMFTVMFAMGRLPGWIAQWKEMIEDPSLKIGRPRQIYTGPQEISYEAAKKQA</sequence>
<dbReference type="GO" id="GO:0036440">
    <property type="term" value="F:citrate synthase activity"/>
    <property type="evidence" value="ECO:0007669"/>
    <property type="project" value="UniProtKB-EC"/>
</dbReference>
<reference evidence="11" key="1">
    <citation type="journal article" date="2019" name="PLoS Negl. Trop. Dis.">
        <title>Revisiting the worldwide diversity of Leptospira species in the environment.</title>
        <authorList>
            <person name="Vincent A.T."/>
            <person name="Schiettekatte O."/>
            <person name="Bourhy P."/>
            <person name="Veyrier F.J."/>
            <person name="Picardeau M."/>
        </authorList>
    </citation>
    <scope>NUCLEOTIDE SEQUENCE [LARGE SCALE GENOMIC DNA]</scope>
    <source>
        <strain evidence="11">201601955</strain>
    </source>
</reference>
<comment type="caution">
    <text evidence="10">The sequence shown here is derived from an EMBL/GenBank/DDBJ whole genome shotgun (WGS) entry which is preliminary data.</text>
</comment>
<comment type="catalytic activity">
    <reaction evidence="5 8">
        <text>oxaloacetate + acetyl-CoA + H2O = citrate + CoA + H(+)</text>
        <dbReference type="Rhea" id="RHEA:16845"/>
        <dbReference type="ChEBI" id="CHEBI:15377"/>
        <dbReference type="ChEBI" id="CHEBI:15378"/>
        <dbReference type="ChEBI" id="CHEBI:16452"/>
        <dbReference type="ChEBI" id="CHEBI:16947"/>
        <dbReference type="ChEBI" id="CHEBI:57287"/>
        <dbReference type="ChEBI" id="CHEBI:57288"/>
        <dbReference type="EC" id="2.3.3.16"/>
    </reaction>
</comment>